<evidence type="ECO:0000313" key="13">
    <source>
        <dbReference type="Proteomes" id="UP000824007"/>
    </source>
</evidence>
<feature type="binding site" evidence="11">
    <location>
        <position position="246"/>
    </location>
    <ligand>
        <name>Mg(2+)</name>
        <dbReference type="ChEBI" id="CHEBI:18420"/>
    </ligand>
</feature>
<protein>
    <recommendedName>
        <fullName evidence="2 10">FAD:protein FMN transferase</fullName>
        <ecNumber evidence="1 10">2.7.1.180</ecNumber>
    </recommendedName>
    <alternativeName>
        <fullName evidence="8 10">Flavin transferase</fullName>
    </alternativeName>
</protein>
<dbReference type="EMBL" id="DXDD01000038">
    <property type="protein sequence ID" value="HIY59630.1"/>
    <property type="molecule type" value="Genomic_DNA"/>
</dbReference>
<sequence length="313" mass="33627">MNTLMTFSAYGENAREALLAARAKAERLDGLWSVTDEGSEVWRVNHSGGKTVELGGETAQLAAFSLRMAEETDGALDPTIYPVLKAWGFTTDTRRVPSEEEIAGLLERVDYEKIDLDGNLLTVPEGMELDFGAVGKGYAGDLAAEAVRACGVKSALLTLGGNVQAVGSRPDGTDWRIGLRSPWGDGGLGVLRVSDCAVITSGGYENFFEDEAGHVYWHILDPKTGYPADTGLASVTVICPEGRLGDALSTALFVMGPEKAEEYWRRAGTFEMILVMQDGRLLITEGAAERFTLDEGQKEALTVLSREADRPAG</sequence>
<organism evidence="12 13">
    <name type="scientific">Candidatus Eisenbergiella pullistercoris</name>
    <dbReference type="NCBI Taxonomy" id="2838555"/>
    <lineage>
        <taxon>Bacteria</taxon>
        <taxon>Bacillati</taxon>
        <taxon>Bacillota</taxon>
        <taxon>Clostridia</taxon>
        <taxon>Lachnospirales</taxon>
        <taxon>Lachnospiraceae</taxon>
        <taxon>Eisenbergiella</taxon>
    </lineage>
</organism>
<dbReference type="GO" id="GO:0016740">
    <property type="term" value="F:transferase activity"/>
    <property type="evidence" value="ECO:0007669"/>
    <property type="project" value="UniProtKB-UniRule"/>
</dbReference>
<evidence type="ECO:0000256" key="7">
    <source>
        <dbReference type="ARBA" id="ARBA00022842"/>
    </source>
</evidence>
<gene>
    <name evidence="12" type="ORF">H9831_02945</name>
</gene>
<evidence type="ECO:0000256" key="2">
    <source>
        <dbReference type="ARBA" id="ARBA00016337"/>
    </source>
</evidence>
<comment type="cofactor">
    <cofactor evidence="11">
        <name>Mg(2+)</name>
        <dbReference type="ChEBI" id="CHEBI:18420"/>
    </cofactor>
    <cofactor evidence="11">
        <name>Mn(2+)</name>
        <dbReference type="ChEBI" id="CHEBI:29035"/>
    </cofactor>
    <text evidence="11">Magnesium. Can also use manganese.</text>
</comment>
<evidence type="ECO:0000256" key="10">
    <source>
        <dbReference type="PIRNR" id="PIRNR006268"/>
    </source>
</evidence>
<evidence type="ECO:0000256" key="5">
    <source>
        <dbReference type="ARBA" id="ARBA00022723"/>
    </source>
</evidence>
<feature type="binding site" evidence="11">
    <location>
        <position position="133"/>
    </location>
    <ligand>
        <name>Mg(2+)</name>
        <dbReference type="ChEBI" id="CHEBI:18420"/>
    </ligand>
</feature>
<dbReference type="AlphaFoldDB" id="A0A9D1YMH7"/>
<dbReference type="InterPro" id="IPR024932">
    <property type="entry name" value="ApbE"/>
</dbReference>
<comment type="caution">
    <text evidence="12">The sequence shown here is derived from an EMBL/GenBank/DDBJ whole genome shotgun (WGS) entry which is preliminary data.</text>
</comment>
<dbReference type="InterPro" id="IPR003374">
    <property type="entry name" value="ApbE-like_sf"/>
</dbReference>
<dbReference type="SUPFAM" id="SSF143631">
    <property type="entry name" value="ApbE-like"/>
    <property type="match status" value="1"/>
</dbReference>
<dbReference type="Gene3D" id="3.10.520.10">
    <property type="entry name" value="ApbE-like domains"/>
    <property type="match status" value="1"/>
</dbReference>
<reference evidence="12" key="1">
    <citation type="journal article" date="2021" name="PeerJ">
        <title>Extensive microbial diversity within the chicken gut microbiome revealed by metagenomics and culture.</title>
        <authorList>
            <person name="Gilroy R."/>
            <person name="Ravi A."/>
            <person name="Getino M."/>
            <person name="Pursley I."/>
            <person name="Horton D.L."/>
            <person name="Alikhan N.F."/>
            <person name="Baker D."/>
            <person name="Gharbi K."/>
            <person name="Hall N."/>
            <person name="Watson M."/>
            <person name="Adriaenssens E.M."/>
            <person name="Foster-Nyarko E."/>
            <person name="Jarju S."/>
            <person name="Secka A."/>
            <person name="Antonio M."/>
            <person name="Oren A."/>
            <person name="Chaudhuri R.R."/>
            <person name="La Ragione R."/>
            <person name="Hildebrand F."/>
            <person name="Pallen M.J."/>
        </authorList>
    </citation>
    <scope>NUCLEOTIDE SEQUENCE</scope>
    <source>
        <strain evidence="12">ChiSxjej3B15-24422</strain>
    </source>
</reference>
<keyword evidence="4 10" id="KW-0808">Transferase</keyword>
<name>A0A9D1YMH7_9FIRM</name>
<comment type="catalytic activity">
    <reaction evidence="9 10">
        <text>L-threonyl-[protein] + FAD = FMN-L-threonyl-[protein] + AMP + H(+)</text>
        <dbReference type="Rhea" id="RHEA:36847"/>
        <dbReference type="Rhea" id="RHEA-COMP:11060"/>
        <dbReference type="Rhea" id="RHEA-COMP:11061"/>
        <dbReference type="ChEBI" id="CHEBI:15378"/>
        <dbReference type="ChEBI" id="CHEBI:30013"/>
        <dbReference type="ChEBI" id="CHEBI:57692"/>
        <dbReference type="ChEBI" id="CHEBI:74257"/>
        <dbReference type="ChEBI" id="CHEBI:456215"/>
        <dbReference type="EC" id="2.7.1.180"/>
    </reaction>
</comment>
<evidence type="ECO:0000256" key="1">
    <source>
        <dbReference type="ARBA" id="ARBA00011955"/>
    </source>
</evidence>
<evidence type="ECO:0000256" key="11">
    <source>
        <dbReference type="PIRSR" id="PIRSR006268-2"/>
    </source>
</evidence>
<dbReference type="PANTHER" id="PTHR30040:SF2">
    <property type="entry name" value="FAD:PROTEIN FMN TRANSFERASE"/>
    <property type="match status" value="1"/>
</dbReference>
<evidence type="ECO:0000256" key="9">
    <source>
        <dbReference type="ARBA" id="ARBA00048540"/>
    </source>
</evidence>
<evidence type="ECO:0000256" key="4">
    <source>
        <dbReference type="ARBA" id="ARBA00022679"/>
    </source>
</evidence>
<keyword evidence="7 10" id="KW-0460">Magnesium</keyword>
<keyword evidence="3 10" id="KW-0285">Flavoprotein</keyword>
<dbReference type="Proteomes" id="UP000824007">
    <property type="component" value="Unassembled WGS sequence"/>
</dbReference>
<dbReference type="PIRSF" id="PIRSF006268">
    <property type="entry name" value="ApbE"/>
    <property type="match status" value="1"/>
</dbReference>
<reference evidence="12" key="2">
    <citation type="submission" date="2021-04" db="EMBL/GenBank/DDBJ databases">
        <authorList>
            <person name="Gilroy R."/>
        </authorList>
    </citation>
    <scope>NUCLEOTIDE SEQUENCE</scope>
    <source>
        <strain evidence="12">ChiSxjej3B15-24422</strain>
    </source>
</reference>
<dbReference type="GO" id="GO:0046872">
    <property type="term" value="F:metal ion binding"/>
    <property type="evidence" value="ECO:0007669"/>
    <property type="project" value="UniProtKB-UniRule"/>
</dbReference>
<dbReference type="PANTHER" id="PTHR30040">
    <property type="entry name" value="THIAMINE BIOSYNTHESIS LIPOPROTEIN APBE"/>
    <property type="match status" value="1"/>
</dbReference>
<evidence type="ECO:0000256" key="8">
    <source>
        <dbReference type="ARBA" id="ARBA00031306"/>
    </source>
</evidence>
<keyword evidence="5 10" id="KW-0479">Metal-binding</keyword>
<accession>A0A9D1YMH7</accession>
<evidence type="ECO:0000313" key="12">
    <source>
        <dbReference type="EMBL" id="HIY59630.1"/>
    </source>
</evidence>
<dbReference type="EC" id="2.7.1.180" evidence="1 10"/>
<proteinExistence type="inferred from homology"/>
<dbReference type="Pfam" id="PF02424">
    <property type="entry name" value="ApbE"/>
    <property type="match status" value="1"/>
</dbReference>
<comment type="similarity">
    <text evidence="10">Belongs to the ApbE family.</text>
</comment>
<evidence type="ECO:0000256" key="6">
    <source>
        <dbReference type="ARBA" id="ARBA00022827"/>
    </source>
</evidence>
<keyword evidence="6 10" id="KW-0274">FAD</keyword>
<feature type="binding site" evidence="11">
    <location>
        <position position="250"/>
    </location>
    <ligand>
        <name>Mg(2+)</name>
        <dbReference type="ChEBI" id="CHEBI:18420"/>
    </ligand>
</feature>
<evidence type="ECO:0000256" key="3">
    <source>
        <dbReference type="ARBA" id="ARBA00022630"/>
    </source>
</evidence>